<name>A0ABR4JKY2_9EURO</name>
<keyword evidence="1" id="KW-0863">Zinc-finger</keyword>
<accession>A0ABR4JKY2</accession>
<reference evidence="4 5" key="1">
    <citation type="submission" date="2024-07" db="EMBL/GenBank/DDBJ databases">
        <title>Section-level genome sequencing and comparative genomics of Aspergillus sections Usti and Cavernicolus.</title>
        <authorList>
            <consortium name="Lawrence Berkeley National Laboratory"/>
            <person name="Nybo J.L."/>
            <person name="Vesth T.C."/>
            <person name="Theobald S."/>
            <person name="Frisvad J.C."/>
            <person name="Larsen T.O."/>
            <person name="Kjaerboelling I."/>
            <person name="Rothschild-Mancinelli K."/>
            <person name="Lyhne E.K."/>
            <person name="Kogle M.E."/>
            <person name="Barry K."/>
            <person name="Clum A."/>
            <person name="Na H."/>
            <person name="Ledsgaard L."/>
            <person name="Lin J."/>
            <person name="Lipzen A."/>
            <person name="Kuo A."/>
            <person name="Riley R."/>
            <person name="Mondo S."/>
            <person name="LaButti K."/>
            <person name="Haridas S."/>
            <person name="Pangalinan J."/>
            <person name="Salamov A.A."/>
            <person name="Simmons B.A."/>
            <person name="Magnuson J.K."/>
            <person name="Chen J."/>
            <person name="Drula E."/>
            <person name="Henrissat B."/>
            <person name="Wiebenga A."/>
            <person name="Lubbers R.J."/>
            <person name="Gomes A.C."/>
            <person name="Macurrencykelacurrency M.R."/>
            <person name="Stajich J."/>
            <person name="Grigoriev I.V."/>
            <person name="Mortensen U.H."/>
            <person name="De vries R.P."/>
            <person name="Baker S.E."/>
            <person name="Andersen M.R."/>
        </authorList>
    </citation>
    <scope>NUCLEOTIDE SEQUENCE [LARGE SCALE GENOMIC DNA]</scope>
    <source>
        <strain evidence="4 5">CBS 756.74</strain>
    </source>
</reference>
<gene>
    <name evidence="4" type="ORF">BJX68DRAFT_278897</name>
</gene>
<keyword evidence="1" id="KW-0862">Zinc</keyword>
<keyword evidence="5" id="KW-1185">Reference proteome</keyword>
<keyword evidence="1" id="KW-0479">Metal-binding</keyword>
<comment type="caution">
    <text evidence="4">The sequence shown here is derived from an EMBL/GenBank/DDBJ whole genome shotgun (WGS) entry which is preliminary data.</text>
</comment>
<proteinExistence type="predicted"/>
<sequence length="943" mass="107087">MAFWAEPKVCSNCGLMQAGHTRKNCPVIKCFRCHEQGHISDDCPNTKCSYCRRMGHCKAECTKLKLKKSKGHKAVNHPFSPSLSTDLRSDITLTSQNTIGPQPPHSPPPGQKTGINSWELVPNVVFPTLHSTISQLASRLVADSDVYLQRLPYRSVITRLGGPQKVAQMLLEWVDPQIKTLEGRFIRTEELFDVQAHQNNLWSPDKGYVDIVTDLRTREYWRAYPGQSKDPSGRIKTHNRAILRGSRSTLHYYVIAQGQGCRAANWLKLWQVPKDTELSCTFRAVALNILEMTMCYAFQSLPGSILETYYGPREDGKPYSNLGLNIIPPVLQGISLGPSVRKCFSIGLEESLDPDINGWAQFRYEYGKKAEKFDIDFRRPLLRSSEFHSRFQDAVQHLQLSRSFCISEPLSHANFNESELLNQLRKDLEPIGLSWVQPNGNFEALVGFALEDSFDAESESLSSAKIPIPRQFQDSGWNKTNSLTWAANPMRRTLAESTQSIRPTQKLETEAIVCFNQSIIRHSMLRVVLMCGRAVQDLVLPTKRKETRLKLESGEFPMFLDVENRVINRVYVLYQIQISEALHFTSAITNTVGIRPYAGDNGCVLTKAIRDFIDEQKGLQDPLKLDELHPMTRLWLTRRGFAKDEDIFLLQEKGGGSLSNAILVLLHVTPHSSRNSPATSSMSSFHRSKKRHAPEFKIDKAQLESVRDLCDQLTKKLPVEIDHPIDCSIHDIKAMEEEFEEELEQEVGEADVLERETLETSEISIDDHGTFTLAVEALELLQGRKYFGTRTRRNNLFVVTVHSFIELFLQVEKPPEEAIVKAEIKPPGQRHAHVWARETLSTDPGSRLAFRVTYSRDAVEISSYATSNLVRDLYKANSFVHWMEGESVANIITRPRQFVTVSSLTRTLPRGISQPGSFYTNDHITLIPAKEFDPRKKHRMDTI</sequence>
<evidence type="ECO:0000256" key="1">
    <source>
        <dbReference type="PROSITE-ProRule" id="PRU00047"/>
    </source>
</evidence>
<dbReference type="GeneID" id="98163786"/>
<organism evidence="4 5">
    <name type="scientific">Aspergillus pseudodeflectus</name>
    <dbReference type="NCBI Taxonomy" id="176178"/>
    <lineage>
        <taxon>Eukaryota</taxon>
        <taxon>Fungi</taxon>
        <taxon>Dikarya</taxon>
        <taxon>Ascomycota</taxon>
        <taxon>Pezizomycotina</taxon>
        <taxon>Eurotiomycetes</taxon>
        <taxon>Eurotiomycetidae</taxon>
        <taxon>Eurotiales</taxon>
        <taxon>Aspergillaceae</taxon>
        <taxon>Aspergillus</taxon>
        <taxon>Aspergillus subgen. Nidulantes</taxon>
    </lineage>
</organism>
<dbReference type="RefSeq" id="XP_070894169.1">
    <property type="nucleotide sequence ID" value="XM_071048622.1"/>
</dbReference>
<feature type="region of interest" description="Disordered" evidence="2">
    <location>
        <begin position="94"/>
        <end position="114"/>
    </location>
</feature>
<feature type="compositionally biased region" description="Pro residues" evidence="2">
    <location>
        <begin position="101"/>
        <end position="110"/>
    </location>
</feature>
<dbReference type="SMART" id="SM00343">
    <property type="entry name" value="ZnF_C2HC"/>
    <property type="match status" value="3"/>
</dbReference>
<protein>
    <recommendedName>
        <fullName evidence="3">CCHC-type domain-containing protein</fullName>
    </recommendedName>
</protein>
<dbReference type="InterPro" id="IPR001878">
    <property type="entry name" value="Znf_CCHC"/>
</dbReference>
<dbReference type="Gene3D" id="4.10.60.10">
    <property type="entry name" value="Zinc finger, CCHC-type"/>
    <property type="match status" value="1"/>
</dbReference>
<dbReference type="PROSITE" id="PS50158">
    <property type="entry name" value="ZF_CCHC"/>
    <property type="match status" value="1"/>
</dbReference>
<evidence type="ECO:0000259" key="3">
    <source>
        <dbReference type="PROSITE" id="PS50158"/>
    </source>
</evidence>
<feature type="domain" description="CCHC-type" evidence="3">
    <location>
        <begin position="29"/>
        <end position="45"/>
    </location>
</feature>
<evidence type="ECO:0000256" key="2">
    <source>
        <dbReference type="SAM" id="MobiDB-lite"/>
    </source>
</evidence>
<dbReference type="SUPFAM" id="SSF57756">
    <property type="entry name" value="Retrovirus zinc finger-like domains"/>
    <property type="match status" value="1"/>
</dbReference>
<evidence type="ECO:0000313" key="4">
    <source>
        <dbReference type="EMBL" id="KAL2840698.1"/>
    </source>
</evidence>
<dbReference type="Pfam" id="PF00098">
    <property type="entry name" value="zf-CCHC"/>
    <property type="match status" value="1"/>
</dbReference>
<dbReference type="EMBL" id="JBFXLR010000063">
    <property type="protein sequence ID" value="KAL2840698.1"/>
    <property type="molecule type" value="Genomic_DNA"/>
</dbReference>
<evidence type="ECO:0000313" key="5">
    <source>
        <dbReference type="Proteomes" id="UP001610444"/>
    </source>
</evidence>
<dbReference type="InterPro" id="IPR036875">
    <property type="entry name" value="Znf_CCHC_sf"/>
</dbReference>
<dbReference type="Proteomes" id="UP001610444">
    <property type="component" value="Unassembled WGS sequence"/>
</dbReference>